<feature type="compositionally biased region" description="Polar residues" evidence="1">
    <location>
        <begin position="374"/>
        <end position="388"/>
    </location>
</feature>
<feature type="compositionally biased region" description="Polar residues" evidence="1">
    <location>
        <begin position="704"/>
        <end position="729"/>
    </location>
</feature>
<feature type="compositionally biased region" description="Low complexity" evidence="1">
    <location>
        <begin position="689"/>
        <end position="703"/>
    </location>
</feature>
<feature type="region of interest" description="Disordered" evidence="1">
    <location>
        <begin position="1"/>
        <end position="61"/>
    </location>
</feature>
<sequence length="882" mass="94622">MATRSTASIGHDGRHDDLGPTPLPYRPQPGSPTLTNPDMILPDYDESEPFEDRSHLPLPMWNNAQPSDAFHDFSSTGYMSGPLPPNTPIIYGNGTMLSDIGEVTEAESTVGCQPSRNSSRTSDTGLSTGGSGTPLRSSPTIGKKTLKKRPRIAKRERRLSIESTSTIQTIEVPDGTFGDLDDSVSVDDSSFQGDDEESLASEFVDEKSVQTRDATVLPSDQTLNEDSLSTESISERAEQILANAKRRLTAMEGNLNRARTFSYSSVSDGSTPSPGGARPNGLSNGRIHSITPSHSRNVSDDGLPGAARTNMLPQRSASALGAAGGYRQQLTLSRSADALGAKSSLGSLRSPLHTIDSALEPLDENEDAEDEVQSHSGSRLRSLASPTFGSYGDAGLTRSASAAQMRDLQDQMQGLKGKISSLRDQAKQDSMKRRSLQSLRALSPFTNASHDPGSTSPKPTASPEPGSTAPSQPLSGTNTSLENRKTEVQGENWQQPTAGNEKQAGSIAARFHDTGDSQLPEPGEESHYLNGGHQEEQRQLHVEKLDVEEVTSTVHTDDKESEEVDPEDNISQSGESLYHDTHQEPADISHEDREDAFDYEHFFLHSAMGTMSRQGMTRSDSFGSEGSEDSVETTRGPAMTYARRSSIDTMTSIDSFATARERAESRSSTVQPSRMDDVFTTPTAQYEDSSSSSSSSSSSCSSSTTTKRSTVGGCSQRSGSGNGSDSTGYYQKHARHDKVIHRPVNSSTDTTLHRPSVSSFESTGTNRSFPLVNKARLSGGALTPSGSPEYQLKQVAESLMNETASICDKDGAGSGPNSPAIQTLSREDQLLVEQVVASLGRCVLGLSEATRQGAGNHDHYRRKIEAARKLLENVSDRASSNS</sequence>
<feature type="compositionally biased region" description="Basic residues" evidence="1">
    <location>
        <begin position="144"/>
        <end position="157"/>
    </location>
</feature>
<gene>
    <name evidence="2" type="primary">g4362</name>
    <name evidence="2" type="ORF">EsDP_00004362</name>
</gene>
<feature type="region of interest" description="Disordered" evidence="1">
    <location>
        <begin position="102"/>
        <end position="233"/>
    </location>
</feature>
<evidence type="ECO:0000256" key="1">
    <source>
        <dbReference type="SAM" id="MobiDB-lite"/>
    </source>
</evidence>
<feature type="compositionally biased region" description="Basic residues" evidence="1">
    <location>
        <begin position="732"/>
        <end position="741"/>
    </location>
</feature>
<feature type="compositionally biased region" description="Basic and acidic residues" evidence="1">
    <location>
        <begin position="577"/>
        <end position="594"/>
    </location>
</feature>
<feature type="region of interest" description="Disordered" evidence="1">
    <location>
        <begin position="262"/>
        <end position="309"/>
    </location>
</feature>
<feature type="region of interest" description="Disordered" evidence="1">
    <location>
        <begin position="611"/>
        <end position="767"/>
    </location>
</feature>
<feature type="compositionally biased region" description="Polar residues" evidence="1">
    <location>
        <begin position="436"/>
        <end position="459"/>
    </location>
</feature>
<feature type="compositionally biased region" description="Polar residues" evidence="1">
    <location>
        <begin position="468"/>
        <end position="481"/>
    </location>
</feature>
<feature type="region of interest" description="Disordered" evidence="1">
    <location>
        <begin position="362"/>
        <end position="391"/>
    </location>
</feature>
<dbReference type="Proteomes" id="UP001562357">
    <property type="component" value="Unassembled WGS sequence"/>
</dbReference>
<evidence type="ECO:0000313" key="3">
    <source>
        <dbReference type="Proteomes" id="UP001562357"/>
    </source>
</evidence>
<comment type="caution">
    <text evidence="2">The sequence shown here is derived from an EMBL/GenBank/DDBJ whole genome shotgun (WGS) entry which is preliminary data.</text>
</comment>
<proteinExistence type="predicted"/>
<dbReference type="EMBL" id="BAAFGZ010000165">
    <property type="protein sequence ID" value="GAB0136045.1"/>
    <property type="molecule type" value="Genomic_DNA"/>
</dbReference>
<feature type="compositionally biased region" description="Acidic residues" evidence="1">
    <location>
        <begin position="559"/>
        <end position="568"/>
    </location>
</feature>
<feature type="compositionally biased region" description="Acidic residues" evidence="1">
    <location>
        <begin position="362"/>
        <end position="371"/>
    </location>
</feature>
<feature type="region of interest" description="Disordered" evidence="1">
    <location>
        <begin position="418"/>
        <end position="594"/>
    </location>
</feature>
<protein>
    <submittedName>
        <fullName evidence="2">Uncharacterized protein</fullName>
    </submittedName>
</protein>
<feature type="compositionally biased region" description="Polar residues" evidence="1">
    <location>
        <begin position="489"/>
        <end position="500"/>
    </location>
</feature>
<reference evidence="3" key="1">
    <citation type="submission" date="2024-06" db="EMBL/GenBank/DDBJ databases">
        <title>Draft Genome Sequences of Epichloe bromicola Strains Isolated from Elymus ciliaris.</title>
        <authorList>
            <consortium name="Epichloe bromicola genome sequencing consortium"/>
            <person name="Miura A."/>
            <person name="Imano S."/>
            <person name="Ashida A."/>
            <person name="Sato I."/>
            <person name="Chiba S."/>
            <person name="Tanaka A."/>
            <person name="Camagna M."/>
            <person name="Takemoto D."/>
        </authorList>
    </citation>
    <scope>NUCLEOTIDE SEQUENCE [LARGE SCALE GENOMIC DNA]</scope>
    <source>
        <strain evidence="3">DP</strain>
    </source>
</reference>
<feature type="compositionally biased region" description="Polar residues" evidence="1">
    <location>
        <begin position="218"/>
        <end position="232"/>
    </location>
</feature>
<feature type="compositionally biased region" description="Polar residues" evidence="1">
    <location>
        <begin position="262"/>
        <end position="273"/>
    </location>
</feature>
<feature type="compositionally biased region" description="Polar residues" evidence="1">
    <location>
        <begin position="106"/>
        <end position="117"/>
    </location>
</feature>
<name>A0ABQ0CRJ5_9HYPO</name>
<organism evidence="2 3">
    <name type="scientific">Epichloe bromicola</name>
    <dbReference type="NCBI Taxonomy" id="79588"/>
    <lineage>
        <taxon>Eukaryota</taxon>
        <taxon>Fungi</taxon>
        <taxon>Dikarya</taxon>
        <taxon>Ascomycota</taxon>
        <taxon>Pezizomycotina</taxon>
        <taxon>Sordariomycetes</taxon>
        <taxon>Hypocreomycetidae</taxon>
        <taxon>Hypocreales</taxon>
        <taxon>Clavicipitaceae</taxon>
        <taxon>Epichloe</taxon>
    </lineage>
</organism>
<feature type="compositionally biased region" description="Pro residues" evidence="1">
    <location>
        <begin position="21"/>
        <end position="30"/>
    </location>
</feature>
<feature type="compositionally biased region" description="Polar residues" evidence="1">
    <location>
        <begin position="756"/>
        <end position="767"/>
    </location>
</feature>
<feature type="compositionally biased region" description="Basic and acidic residues" evidence="1">
    <location>
        <begin position="533"/>
        <end position="547"/>
    </location>
</feature>
<accession>A0ABQ0CRJ5</accession>
<evidence type="ECO:0000313" key="2">
    <source>
        <dbReference type="EMBL" id="GAB0136045.1"/>
    </source>
</evidence>
<keyword evidence="3" id="KW-1185">Reference proteome</keyword>